<feature type="domain" description="ABC transporter" evidence="3">
    <location>
        <begin position="19"/>
        <end position="227"/>
    </location>
</feature>
<proteinExistence type="predicted"/>
<keyword evidence="2 4" id="KW-0067">ATP-binding</keyword>
<dbReference type="GO" id="GO:0016887">
    <property type="term" value="F:ATP hydrolysis activity"/>
    <property type="evidence" value="ECO:0007669"/>
    <property type="project" value="InterPro"/>
</dbReference>
<evidence type="ECO:0000313" key="4">
    <source>
        <dbReference type="EMBL" id="ROR83630.1"/>
    </source>
</evidence>
<dbReference type="GO" id="GO:0022857">
    <property type="term" value="F:transmembrane transporter activity"/>
    <property type="evidence" value="ECO:0007669"/>
    <property type="project" value="TreeGrafter"/>
</dbReference>
<dbReference type="Gene3D" id="3.40.50.300">
    <property type="entry name" value="P-loop containing nucleotide triphosphate hydrolases"/>
    <property type="match status" value="1"/>
</dbReference>
<dbReference type="InterPro" id="IPR015854">
    <property type="entry name" value="ABC_transpr_LolD-like"/>
</dbReference>
<dbReference type="AlphaFoldDB" id="A0A3N2C855"/>
<accession>A0A3N2C855</accession>
<organism evidence="4 5">
    <name type="scientific">Plantibacter flavus</name>
    <dbReference type="NCBI Taxonomy" id="150123"/>
    <lineage>
        <taxon>Bacteria</taxon>
        <taxon>Bacillati</taxon>
        <taxon>Actinomycetota</taxon>
        <taxon>Actinomycetes</taxon>
        <taxon>Micrococcales</taxon>
        <taxon>Microbacteriaceae</taxon>
        <taxon>Plantibacter</taxon>
    </lineage>
</organism>
<evidence type="ECO:0000313" key="5">
    <source>
        <dbReference type="Proteomes" id="UP000266915"/>
    </source>
</evidence>
<name>A0A3N2C855_9MICO</name>
<gene>
    <name evidence="4" type="ORF">EDD42_3744</name>
</gene>
<dbReference type="PROSITE" id="PS00211">
    <property type="entry name" value="ABC_TRANSPORTER_1"/>
    <property type="match status" value="1"/>
</dbReference>
<dbReference type="GO" id="GO:0005886">
    <property type="term" value="C:plasma membrane"/>
    <property type="evidence" value="ECO:0007669"/>
    <property type="project" value="TreeGrafter"/>
</dbReference>
<dbReference type="GO" id="GO:0005524">
    <property type="term" value="F:ATP binding"/>
    <property type="evidence" value="ECO:0007669"/>
    <property type="project" value="UniProtKB-KW"/>
</dbReference>
<dbReference type="InterPro" id="IPR003439">
    <property type="entry name" value="ABC_transporter-like_ATP-bd"/>
</dbReference>
<sequence>MTTTRSRPRRGPAPAAISIDAHDIRKTIDGRPIWSGLSFTLDQPGLIALSGPSGSGKTTLLNCLGLLDTVSGGELIIDGNDVTKPQEERRRQLYRHRIGFLFQNYGLVETWTADQNIAVAARFVAAGKERVRLARREALERVGLDGRHDAKIHTLSGGEQQRVALARLIVKRPALILADEPTSALDPTNAALVLDTLRELADDGALVILATHHRSVIERCDALLSLP</sequence>
<evidence type="ECO:0000259" key="3">
    <source>
        <dbReference type="PROSITE" id="PS50893"/>
    </source>
</evidence>
<dbReference type="EMBL" id="RKHL01000001">
    <property type="protein sequence ID" value="ROR83630.1"/>
    <property type="molecule type" value="Genomic_DNA"/>
</dbReference>
<keyword evidence="1" id="KW-0547">Nucleotide-binding</keyword>
<dbReference type="InterPro" id="IPR003593">
    <property type="entry name" value="AAA+_ATPase"/>
</dbReference>
<protein>
    <submittedName>
        <fullName evidence="4">Putative ABC transport system ATP-binding protein</fullName>
    </submittedName>
</protein>
<comment type="caution">
    <text evidence="4">The sequence shown here is derived from an EMBL/GenBank/DDBJ whole genome shotgun (WGS) entry which is preliminary data.</text>
</comment>
<dbReference type="InterPro" id="IPR027417">
    <property type="entry name" value="P-loop_NTPase"/>
</dbReference>
<evidence type="ECO:0000256" key="2">
    <source>
        <dbReference type="ARBA" id="ARBA00022840"/>
    </source>
</evidence>
<dbReference type="InterPro" id="IPR017871">
    <property type="entry name" value="ABC_transporter-like_CS"/>
</dbReference>
<dbReference type="SUPFAM" id="SSF52540">
    <property type="entry name" value="P-loop containing nucleoside triphosphate hydrolases"/>
    <property type="match status" value="1"/>
</dbReference>
<keyword evidence="5" id="KW-1185">Reference proteome</keyword>
<dbReference type="Pfam" id="PF00005">
    <property type="entry name" value="ABC_tran"/>
    <property type="match status" value="1"/>
</dbReference>
<dbReference type="PANTHER" id="PTHR24220">
    <property type="entry name" value="IMPORT ATP-BINDING PROTEIN"/>
    <property type="match status" value="1"/>
</dbReference>
<dbReference type="RefSeq" id="WP_085511430.1">
    <property type="nucleotide sequence ID" value="NZ_FXAP01000002.1"/>
</dbReference>
<evidence type="ECO:0000256" key="1">
    <source>
        <dbReference type="ARBA" id="ARBA00022741"/>
    </source>
</evidence>
<reference evidence="4 5" key="1">
    <citation type="submission" date="2018-11" db="EMBL/GenBank/DDBJ databases">
        <title>Sequencing the genomes of 1000 actinobacteria strains.</title>
        <authorList>
            <person name="Klenk H.-P."/>
        </authorList>
    </citation>
    <scope>NUCLEOTIDE SEQUENCE [LARGE SCALE GENOMIC DNA]</scope>
    <source>
        <strain evidence="4 5">DSM 14012</strain>
    </source>
</reference>
<dbReference type="SMART" id="SM00382">
    <property type="entry name" value="AAA"/>
    <property type="match status" value="1"/>
</dbReference>
<dbReference type="PROSITE" id="PS50893">
    <property type="entry name" value="ABC_TRANSPORTER_2"/>
    <property type="match status" value="1"/>
</dbReference>
<dbReference type="Proteomes" id="UP000266915">
    <property type="component" value="Unassembled WGS sequence"/>
</dbReference>